<accession>A0A7J6NIJ2</accession>
<dbReference type="AlphaFoldDB" id="A0A7J6NIJ2"/>
<feature type="compositionally biased region" description="Basic residues" evidence="1">
    <location>
        <begin position="1"/>
        <end position="18"/>
    </location>
</feature>
<feature type="region of interest" description="Disordered" evidence="1">
    <location>
        <begin position="1"/>
        <end position="30"/>
    </location>
</feature>
<comment type="caution">
    <text evidence="2">The sequence shown here is derived from an EMBL/GenBank/DDBJ whole genome shotgun (WGS) entry which is preliminary data.</text>
</comment>
<feature type="compositionally biased region" description="Basic and acidic residues" evidence="1">
    <location>
        <begin position="99"/>
        <end position="109"/>
    </location>
</feature>
<proteinExistence type="predicted"/>
<name>A0A7J6NIJ2_PEROL</name>
<sequence>MSRLCPQRRKRRLRRMQRVHSLSRGPTEVRPSSFVKRVPLYQKTPKTLKELYERAEMGSDIYMVSHERFYDKDKHSVWYCPVGENIGTGELEELRALKENRRQEQQRKKNEYKRKRYREEQENA</sequence>
<dbReference type="EMBL" id="JABANP010000358">
    <property type="protein sequence ID" value="KAF4683576.1"/>
    <property type="molecule type" value="Genomic_DNA"/>
</dbReference>
<evidence type="ECO:0000256" key="1">
    <source>
        <dbReference type="SAM" id="MobiDB-lite"/>
    </source>
</evidence>
<feature type="region of interest" description="Disordered" evidence="1">
    <location>
        <begin position="99"/>
        <end position="124"/>
    </location>
</feature>
<evidence type="ECO:0000313" key="2">
    <source>
        <dbReference type="EMBL" id="KAF4683576.1"/>
    </source>
</evidence>
<dbReference type="Proteomes" id="UP000541610">
    <property type="component" value="Unassembled WGS sequence"/>
</dbReference>
<gene>
    <name evidence="2" type="ORF">FOZ60_008897</name>
</gene>
<evidence type="ECO:0000313" key="3">
    <source>
        <dbReference type="Proteomes" id="UP000541610"/>
    </source>
</evidence>
<organism evidence="2 3">
    <name type="scientific">Perkinsus olseni</name>
    <name type="common">Perkinsus atlanticus</name>
    <dbReference type="NCBI Taxonomy" id="32597"/>
    <lineage>
        <taxon>Eukaryota</taxon>
        <taxon>Sar</taxon>
        <taxon>Alveolata</taxon>
        <taxon>Perkinsozoa</taxon>
        <taxon>Perkinsea</taxon>
        <taxon>Perkinsida</taxon>
        <taxon>Perkinsidae</taxon>
        <taxon>Perkinsus</taxon>
    </lineage>
</organism>
<reference evidence="2 3" key="1">
    <citation type="submission" date="2020-04" db="EMBL/GenBank/DDBJ databases">
        <title>Perkinsus olseni comparative genomics.</title>
        <authorList>
            <person name="Bogema D.R."/>
        </authorList>
    </citation>
    <scope>NUCLEOTIDE SEQUENCE [LARGE SCALE GENOMIC DNA]</scope>
    <source>
        <strain evidence="2">00978-12</strain>
    </source>
</reference>
<protein>
    <submittedName>
        <fullName evidence="2">Uncharacterized protein</fullName>
    </submittedName>
</protein>